<proteinExistence type="predicted"/>
<organism evidence="2">
    <name type="scientific">sediment metagenome</name>
    <dbReference type="NCBI Taxonomy" id="749907"/>
    <lineage>
        <taxon>unclassified sequences</taxon>
        <taxon>metagenomes</taxon>
        <taxon>ecological metagenomes</taxon>
    </lineage>
</organism>
<sequence length="124" mass="13850">MNNKSNERREFSRVPFVQQVTLLTSKGKVSFSESSNLSMGGIFLVTDPAYPLNTTGLLIITIIEPDDRKTILSGEFKVIHTIAKDNTDGFTAGMGVEFIEFDEKARLSLERITRQMEAGSCDER</sequence>
<reference evidence="2" key="1">
    <citation type="submission" date="2010-07" db="EMBL/GenBank/DDBJ databases">
        <authorList>
            <consortium name="CONSOLIDER consortium CSD2007-00005"/>
            <person name="Guazzaroni M.-E."/>
            <person name="Richter M."/>
            <person name="Garcia-Salamanca A."/>
            <person name="Yarza P."/>
            <person name="Ferrer M."/>
        </authorList>
    </citation>
    <scope>NUCLEOTIDE SEQUENCE</scope>
</reference>
<evidence type="ECO:0000313" key="2">
    <source>
        <dbReference type="EMBL" id="EFK97817.1"/>
    </source>
</evidence>
<dbReference type="Pfam" id="PF07238">
    <property type="entry name" value="PilZ"/>
    <property type="match status" value="1"/>
</dbReference>
<feature type="domain" description="PilZ" evidence="1">
    <location>
        <begin position="7"/>
        <end position="114"/>
    </location>
</feature>
<protein>
    <recommendedName>
        <fullName evidence="1">PilZ domain-containing protein</fullName>
    </recommendedName>
</protein>
<dbReference type="GO" id="GO:0035438">
    <property type="term" value="F:cyclic-di-GMP binding"/>
    <property type="evidence" value="ECO:0007669"/>
    <property type="project" value="InterPro"/>
</dbReference>
<accession>D9PF23</accession>
<comment type="caution">
    <text evidence="2">The sequence shown here is derived from an EMBL/GenBank/DDBJ whole genome shotgun (WGS) entry which is preliminary data.</text>
</comment>
<evidence type="ECO:0000259" key="1">
    <source>
        <dbReference type="Pfam" id="PF07238"/>
    </source>
</evidence>
<reference evidence="2" key="2">
    <citation type="journal article" date="2011" name="Microb. Ecol.">
        <title>Taxonomic and Functional Metagenomic Profiling of the Microbial Community in the Anoxic Sediment of a Sub-saline Shallow Lake (Laguna de Carrizo, Central Spain).</title>
        <authorList>
            <person name="Ferrer M."/>
            <person name="Guazzaroni M.E."/>
            <person name="Richter M."/>
            <person name="Garcia-Salamanca A."/>
            <person name="Yarza P."/>
            <person name="Suarez-Suarez A."/>
            <person name="Solano J."/>
            <person name="Alcaide M."/>
            <person name="van Dillewijn P."/>
            <person name="Molina-Henares M.A."/>
            <person name="Lopez-Cortes N."/>
            <person name="Al-Ramahi Y."/>
            <person name="Guerrero C."/>
            <person name="Acosta A."/>
            <person name="de Eugenio L.I."/>
            <person name="Martinez V."/>
            <person name="Marques S."/>
            <person name="Rojo F."/>
            <person name="Santero E."/>
            <person name="Genilloud O."/>
            <person name="Perez-Perez J."/>
            <person name="Rossello-Mora R."/>
            <person name="Ramos J.L."/>
        </authorList>
    </citation>
    <scope>NUCLEOTIDE SEQUENCE</scope>
</reference>
<gene>
    <name evidence="2" type="ORF">LDC_0101</name>
</gene>
<dbReference type="Gene3D" id="2.40.10.220">
    <property type="entry name" value="predicted glycosyltransferase like domains"/>
    <property type="match status" value="1"/>
</dbReference>
<dbReference type="AlphaFoldDB" id="D9PF23"/>
<dbReference type="EMBL" id="ADZX01000009">
    <property type="protein sequence ID" value="EFK97817.1"/>
    <property type="molecule type" value="Genomic_DNA"/>
</dbReference>
<dbReference type="SUPFAM" id="SSF141371">
    <property type="entry name" value="PilZ domain-like"/>
    <property type="match status" value="1"/>
</dbReference>
<dbReference type="InterPro" id="IPR009875">
    <property type="entry name" value="PilZ_domain"/>
</dbReference>
<name>D9PF23_9ZZZZ</name>